<dbReference type="EMBL" id="CDMZ01005733">
    <property type="protein sequence ID" value="CEM53872.1"/>
    <property type="molecule type" value="Genomic_DNA"/>
</dbReference>
<protein>
    <submittedName>
        <fullName evidence="2">Uncharacterized protein</fullName>
    </submittedName>
</protein>
<gene>
    <name evidence="2" type="ORF">Cvel_12318</name>
</gene>
<feature type="signal peptide" evidence="1">
    <location>
        <begin position="1"/>
        <end position="25"/>
    </location>
</feature>
<dbReference type="VEuPathDB" id="CryptoDB:Cvel_12318"/>
<reference evidence="2" key="1">
    <citation type="submission" date="2014-11" db="EMBL/GenBank/DDBJ databases">
        <authorList>
            <person name="Otto D Thomas"/>
            <person name="Naeem Raeece"/>
        </authorList>
    </citation>
    <scope>NUCLEOTIDE SEQUENCE</scope>
</reference>
<dbReference type="AlphaFoldDB" id="A0A0G4IA08"/>
<evidence type="ECO:0000313" key="2">
    <source>
        <dbReference type="EMBL" id="CEM53872.1"/>
    </source>
</evidence>
<name>A0A0G4IA08_9ALVE</name>
<feature type="chain" id="PRO_5005192887" evidence="1">
    <location>
        <begin position="26"/>
        <end position="171"/>
    </location>
</feature>
<accession>A0A0G4IA08</accession>
<keyword evidence="1" id="KW-0732">Signal</keyword>
<proteinExistence type="predicted"/>
<organism evidence="2">
    <name type="scientific">Chromera velia CCMP2878</name>
    <dbReference type="NCBI Taxonomy" id="1169474"/>
    <lineage>
        <taxon>Eukaryota</taxon>
        <taxon>Sar</taxon>
        <taxon>Alveolata</taxon>
        <taxon>Colpodellida</taxon>
        <taxon>Chromeraceae</taxon>
        <taxon>Chromera</taxon>
    </lineage>
</organism>
<sequence>MITHIRVWCWSSACSSSCFLHFSHVLTFSGLPVWSPGGESGDIWSCESMNVLRIAEWAPSNKERNRLVHAYNGNLLTLTKGGEEKRFTLPPQTDAGWKRFRQIVAASFRLDLQTLEISSAEGVVISFSDEMTEETTYNSSGTPGDRCLTALRQIQPPALDVSRTPAQAPFR</sequence>
<evidence type="ECO:0000256" key="1">
    <source>
        <dbReference type="SAM" id="SignalP"/>
    </source>
</evidence>